<evidence type="ECO:0000259" key="8">
    <source>
        <dbReference type="PROSITE" id="PS51061"/>
    </source>
</evidence>
<keyword evidence="2 6" id="KW-0694">RNA-binding</keyword>
<keyword evidence="1 6" id="KW-0963">Cytoplasm</keyword>
<dbReference type="Gene3D" id="3.30.1370.50">
    <property type="entry name" value="R3H-like domain"/>
    <property type="match status" value="1"/>
</dbReference>
<evidence type="ECO:0000313" key="9">
    <source>
        <dbReference type="EMBL" id="MBP2028558.1"/>
    </source>
</evidence>
<dbReference type="Gene3D" id="3.30.300.20">
    <property type="match status" value="1"/>
</dbReference>
<dbReference type="InterPro" id="IPR001374">
    <property type="entry name" value="R3H_dom"/>
</dbReference>
<dbReference type="SMART" id="SM00393">
    <property type="entry name" value="R3H"/>
    <property type="match status" value="1"/>
</dbReference>
<dbReference type="Gene3D" id="3.30.30.80">
    <property type="entry name" value="probable RNA-binding protein from clostridium symbiosum atcc 14940"/>
    <property type="match status" value="1"/>
</dbReference>
<dbReference type="SUPFAM" id="SSF82708">
    <property type="entry name" value="R3H domain"/>
    <property type="match status" value="1"/>
</dbReference>
<name>A0ABS4KLA0_9FIRM</name>
<dbReference type="NCBIfam" id="NF041568">
    <property type="entry name" value="Jag_EloR"/>
    <property type="match status" value="1"/>
</dbReference>
<evidence type="ECO:0000256" key="2">
    <source>
        <dbReference type="ARBA" id="ARBA00022884"/>
    </source>
</evidence>
<dbReference type="CDD" id="cd02414">
    <property type="entry name" value="KH-II_Jag"/>
    <property type="match status" value="1"/>
</dbReference>
<dbReference type="InterPro" id="IPR032782">
    <property type="entry name" value="KhpB_N"/>
</dbReference>
<feature type="region of interest" description="Jag_N domain" evidence="6">
    <location>
        <begin position="6"/>
        <end position="56"/>
    </location>
</feature>
<comment type="caution">
    <text evidence="9">The sequence shown here is derived from an EMBL/GenBank/DDBJ whole genome shotgun (WGS) entry which is preliminary data.</text>
</comment>
<dbReference type="InterPro" id="IPR036867">
    <property type="entry name" value="R3H_dom_sf"/>
</dbReference>
<gene>
    <name evidence="6" type="primary">khpB</name>
    <name evidence="6" type="synonym">eloR</name>
    <name evidence="9" type="ORF">J2Z35_002384</name>
</gene>
<keyword evidence="4 6" id="KW-0143">Chaperone</keyword>
<dbReference type="HAMAP" id="MF_00867">
    <property type="entry name" value="KhpB"/>
    <property type="match status" value="1"/>
</dbReference>
<dbReference type="CDD" id="cd02644">
    <property type="entry name" value="R3H_jag"/>
    <property type="match status" value="1"/>
</dbReference>
<dbReference type="InterPro" id="IPR015946">
    <property type="entry name" value="KH_dom-like_a/b"/>
</dbReference>
<evidence type="ECO:0000313" key="10">
    <source>
        <dbReference type="Proteomes" id="UP001314903"/>
    </source>
</evidence>
<evidence type="ECO:0000256" key="5">
    <source>
        <dbReference type="ARBA" id="ARBA00023316"/>
    </source>
</evidence>
<proteinExistence type="inferred from homology"/>
<comment type="similarity">
    <text evidence="6">Belongs to the KhpB RNA-binding protein family.</text>
</comment>
<comment type="subunit">
    <text evidence="6">Forms a complex with KhpA.</text>
</comment>
<evidence type="ECO:0000256" key="6">
    <source>
        <dbReference type="HAMAP-Rule" id="MF_00867"/>
    </source>
</evidence>
<dbReference type="SMART" id="SM01245">
    <property type="entry name" value="Jag_N"/>
    <property type="match status" value="1"/>
</dbReference>
<organism evidence="9 10">
    <name type="scientific">Acetoanaerobium pronyense</name>
    <dbReference type="NCBI Taxonomy" id="1482736"/>
    <lineage>
        <taxon>Bacteria</taxon>
        <taxon>Bacillati</taxon>
        <taxon>Bacillota</taxon>
        <taxon>Clostridia</taxon>
        <taxon>Peptostreptococcales</taxon>
        <taxon>Filifactoraceae</taxon>
        <taxon>Acetoanaerobium</taxon>
    </lineage>
</organism>
<comment type="domain">
    <text evidence="6">Has an N-terminal Jag-N domain and 2 RNA-binding domains (KH and R3H).</text>
</comment>
<dbReference type="Proteomes" id="UP001314903">
    <property type="component" value="Unassembled WGS sequence"/>
</dbReference>
<dbReference type="Pfam" id="PF01424">
    <property type="entry name" value="R3H"/>
    <property type="match status" value="1"/>
</dbReference>
<dbReference type="PANTHER" id="PTHR35800:SF1">
    <property type="entry name" value="RNA-BINDING PROTEIN KHPB"/>
    <property type="match status" value="1"/>
</dbReference>
<dbReference type="InterPro" id="IPR034079">
    <property type="entry name" value="R3H_KhpB"/>
</dbReference>
<evidence type="ECO:0000256" key="1">
    <source>
        <dbReference type="ARBA" id="ARBA00022490"/>
    </source>
</evidence>
<keyword evidence="5 6" id="KW-0961">Cell wall biogenesis/degradation</keyword>
<evidence type="ECO:0000256" key="4">
    <source>
        <dbReference type="ARBA" id="ARBA00023186"/>
    </source>
</evidence>
<accession>A0ABS4KLA0</accession>
<keyword evidence="7" id="KW-0175">Coiled coil</keyword>
<reference evidence="9 10" key="1">
    <citation type="submission" date="2021-03" db="EMBL/GenBank/DDBJ databases">
        <title>Genomic Encyclopedia of Type Strains, Phase IV (KMG-IV): sequencing the most valuable type-strain genomes for metagenomic binning, comparative biology and taxonomic classification.</title>
        <authorList>
            <person name="Goeker M."/>
        </authorList>
    </citation>
    <scope>NUCLEOTIDE SEQUENCE [LARGE SCALE GENOMIC DNA]</scope>
    <source>
        <strain evidence="9 10">DSM 27512</strain>
    </source>
</reference>
<dbReference type="InterPro" id="IPR039247">
    <property type="entry name" value="KhpB"/>
</dbReference>
<comment type="function">
    <text evidence="6">A probable RNA chaperone. Forms a complex with KhpA which binds to cellular RNA and controls its expression. Plays a role in peptidoglycan (PG) homeostasis and cell length regulation.</text>
</comment>
<dbReference type="EMBL" id="JAGGLI010000032">
    <property type="protein sequence ID" value="MBP2028558.1"/>
    <property type="molecule type" value="Genomic_DNA"/>
</dbReference>
<feature type="domain" description="R3H" evidence="8">
    <location>
        <begin position="141"/>
        <end position="207"/>
    </location>
</feature>
<evidence type="ECO:0000256" key="3">
    <source>
        <dbReference type="ARBA" id="ARBA00022960"/>
    </source>
</evidence>
<dbReference type="InterPro" id="IPR038247">
    <property type="entry name" value="Jag_N_dom_sf"/>
</dbReference>
<dbReference type="Pfam" id="PF14804">
    <property type="entry name" value="Jag_N"/>
    <property type="match status" value="1"/>
</dbReference>
<feature type="coiled-coil region" evidence="7">
    <location>
        <begin position="13"/>
        <end position="40"/>
    </location>
</feature>
<dbReference type="Pfam" id="PF13083">
    <property type="entry name" value="KH_KhpA-B"/>
    <property type="match status" value="1"/>
</dbReference>
<evidence type="ECO:0000256" key="7">
    <source>
        <dbReference type="SAM" id="Coils"/>
    </source>
</evidence>
<comment type="subcellular location">
    <subcellularLocation>
        <location evidence="6">Cytoplasm</location>
    </subcellularLocation>
</comment>
<sequence length="208" mass="23733">MMKSVEKIGKSKEEAIELALKELNAEKDDIEIEVLEEGSKGFLGFLGAKDFKIRATLKDNYEKTTRNFLNDIFDSLDIIADINLDFKGDTLKVSVIGDSAGQLIGRRGESLDALQLLLGLAVNKKRDGYIKVLLDIENYREKREESLVRYANKMARTAVKQRRNIRLEPMNPYERRIVHSALQSDSYVTTYSEGEEPFRKVVISVKKQ</sequence>
<dbReference type="InterPro" id="IPR038008">
    <property type="entry name" value="Jag_KH"/>
</dbReference>
<dbReference type="PANTHER" id="PTHR35800">
    <property type="entry name" value="PROTEIN JAG"/>
    <property type="match status" value="1"/>
</dbReference>
<keyword evidence="10" id="KW-1185">Reference proteome</keyword>
<keyword evidence="3 6" id="KW-0133">Cell shape</keyword>
<protein>
    <recommendedName>
        <fullName evidence="6">RNA-binding protein KhpB</fullName>
    </recommendedName>
    <alternativeName>
        <fullName evidence="6">RNA-binding protein EloR</fullName>
    </alternativeName>
</protein>
<dbReference type="PROSITE" id="PS51061">
    <property type="entry name" value="R3H"/>
    <property type="match status" value="1"/>
</dbReference>